<feature type="transmembrane region" description="Helical" evidence="1">
    <location>
        <begin position="120"/>
        <end position="141"/>
    </location>
</feature>
<name>T1IZ31_STRMM</name>
<proteinExistence type="predicted"/>
<evidence type="ECO:0000313" key="2">
    <source>
        <dbReference type="EnsemblMetazoa" id="SMAR006501-PA"/>
    </source>
</evidence>
<dbReference type="InterPro" id="IPR052808">
    <property type="entry name" value="GPCR_Mth-like"/>
</dbReference>
<feature type="transmembrane region" description="Helical" evidence="1">
    <location>
        <begin position="75"/>
        <end position="99"/>
    </location>
</feature>
<dbReference type="AlphaFoldDB" id="T1IZ31"/>
<keyword evidence="1" id="KW-0812">Transmembrane</keyword>
<feature type="transmembrane region" description="Helical" evidence="1">
    <location>
        <begin position="31"/>
        <end position="55"/>
    </location>
</feature>
<keyword evidence="1" id="KW-0472">Membrane</keyword>
<evidence type="ECO:0000313" key="3">
    <source>
        <dbReference type="Proteomes" id="UP000014500"/>
    </source>
</evidence>
<reference evidence="3" key="1">
    <citation type="submission" date="2011-05" db="EMBL/GenBank/DDBJ databases">
        <authorList>
            <person name="Richards S.R."/>
            <person name="Qu J."/>
            <person name="Jiang H."/>
            <person name="Jhangiani S.N."/>
            <person name="Agravi P."/>
            <person name="Goodspeed R."/>
            <person name="Gross S."/>
            <person name="Mandapat C."/>
            <person name="Jackson L."/>
            <person name="Mathew T."/>
            <person name="Pu L."/>
            <person name="Thornton R."/>
            <person name="Saada N."/>
            <person name="Wilczek-Boney K.B."/>
            <person name="Lee S."/>
            <person name="Kovar C."/>
            <person name="Wu Y."/>
            <person name="Scherer S.E."/>
            <person name="Worley K.C."/>
            <person name="Muzny D.M."/>
            <person name="Gibbs R."/>
        </authorList>
    </citation>
    <scope>NUCLEOTIDE SEQUENCE</scope>
    <source>
        <strain evidence="3">Brora</strain>
    </source>
</reference>
<protein>
    <recommendedName>
        <fullName evidence="4">G-protein coupled receptors family 1 profile domain-containing protein</fullName>
    </recommendedName>
</protein>
<dbReference type="PANTHER" id="PTHR46953:SF1">
    <property type="entry name" value="G-PROTEIN COUPLED RECEPTOR MTH-LIKE 1-RELATED"/>
    <property type="match status" value="1"/>
</dbReference>
<dbReference type="Gene3D" id="1.20.1070.10">
    <property type="entry name" value="Rhodopsin 7-helix transmembrane proteins"/>
    <property type="match status" value="1"/>
</dbReference>
<dbReference type="Proteomes" id="UP000014500">
    <property type="component" value="Unassembled WGS sequence"/>
</dbReference>
<organism evidence="2 3">
    <name type="scientific">Strigamia maritima</name>
    <name type="common">European centipede</name>
    <name type="synonym">Geophilus maritimus</name>
    <dbReference type="NCBI Taxonomy" id="126957"/>
    <lineage>
        <taxon>Eukaryota</taxon>
        <taxon>Metazoa</taxon>
        <taxon>Ecdysozoa</taxon>
        <taxon>Arthropoda</taxon>
        <taxon>Myriapoda</taxon>
        <taxon>Chilopoda</taxon>
        <taxon>Pleurostigmophora</taxon>
        <taxon>Geophilomorpha</taxon>
        <taxon>Linotaeniidae</taxon>
        <taxon>Strigamia</taxon>
    </lineage>
</organism>
<dbReference type="PhylomeDB" id="T1IZ31"/>
<keyword evidence="1" id="KW-1133">Transmembrane helix</keyword>
<dbReference type="HOGENOM" id="CLU_1367746_0_0_1"/>
<feature type="transmembrane region" description="Helical" evidence="1">
    <location>
        <begin position="147"/>
        <end position="170"/>
    </location>
</feature>
<dbReference type="PANTHER" id="PTHR46953">
    <property type="entry name" value="G-PROTEIN COUPLED RECEPTOR MTH-LIKE 1-RELATED"/>
    <property type="match status" value="1"/>
</dbReference>
<sequence>MATLTWLNVITFDMWYQFRPKNEIEHTTRGFAYRCLYAFCLPTLLIIFIIVPKILMSSVNSVIVDPAIMGHDWLFQVFDLDGVTVLNFVNLLFCILTVINVRKAARSIRNLNDSRNNKSLLRIGMNILIISGFSFICGLISRSLREINYLLPFVSDLVLNLQGFFCYLFMRSTTVQKVLVQREEAINYIVENKISTFIRL</sequence>
<dbReference type="EMBL" id="AFFK01020380">
    <property type="status" value="NOT_ANNOTATED_CDS"/>
    <property type="molecule type" value="Genomic_DNA"/>
</dbReference>
<dbReference type="EnsemblMetazoa" id="SMAR006501-RA">
    <property type="protein sequence ID" value="SMAR006501-PA"/>
    <property type="gene ID" value="SMAR006501"/>
</dbReference>
<accession>T1IZ31</accession>
<keyword evidence="3" id="KW-1185">Reference proteome</keyword>
<evidence type="ECO:0008006" key="4">
    <source>
        <dbReference type="Google" id="ProtNLM"/>
    </source>
</evidence>
<evidence type="ECO:0000256" key="1">
    <source>
        <dbReference type="SAM" id="Phobius"/>
    </source>
</evidence>
<reference evidence="2" key="2">
    <citation type="submission" date="2015-02" db="UniProtKB">
        <authorList>
            <consortium name="EnsemblMetazoa"/>
        </authorList>
    </citation>
    <scope>IDENTIFICATION</scope>
</reference>